<proteinExistence type="predicted"/>
<dbReference type="EMBL" id="VDMD01000029">
    <property type="protein sequence ID" value="TRM59304.1"/>
    <property type="molecule type" value="Genomic_DNA"/>
</dbReference>
<dbReference type="OrthoDB" id="2920504at2759"/>
<evidence type="ECO:0000256" key="1">
    <source>
        <dbReference type="SAM" id="SignalP"/>
    </source>
</evidence>
<accession>A0A550C3E0</accession>
<keyword evidence="3" id="KW-1185">Reference proteome</keyword>
<gene>
    <name evidence="2" type="ORF">BD626DRAFT_508869</name>
</gene>
<name>A0A550C3E0_9AGAR</name>
<sequence length="203" mass="21363">MLFTIFALLATFLLSAGSASSCRGSTILRCSPATRFPSQRANEPCVPPFNGVGVSVTNSARELGVQQPPAANDSVTSQTSNTKGTLATVDFYFHPVDGEDSPQLFTISPTGGYSLAVAVLEGGNLTLADATEGDKSQHWSVQCDTCNADSSMEGQFSYGCNLTSAVDGQCVQLAHDANSPVYLAPCAGIDAQNFDLWTQCDWC</sequence>
<feature type="signal peptide" evidence="1">
    <location>
        <begin position="1"/>
        <end position="19"/>
    </location>
</feature>
<evidence type="ECO:0000313" key="3">
    <source>
        <dbReference type="Proteomes" id="UP000320762"/>
    </source>
</evidence>
<protein>
    <recommendedName>
        <fullName evidence="4">Ricin B lectin domain-containing protein</fullName>
    </recommendedName>
</protein>
<reference evidence="2 3" key="1">
    <citation type="journal article" date="2019" name="New Phytol.">
        <title>Comparative genomics reveals unique wood-decay strategies and fruiting body development in the Schizophyllaceae.</title>
        <authorList>
            <person name="Almasi E."/>
            <person name="Sahu N."/>
            <person name="Krizsan K."/>
            <person name="Balint B."/>
            <person name="Kovacs G.M."/>
            <person name="Kiss B."/>
            <person name="Cseklye J."/>
            <person name="Drula E."/>
            <person name="Henrissat B."/>
            <person name="Nagy I."/>
            <person name="Chovatia M."/>
            <person name="Adam C."/>
            <person name="LaButti K."/>
            <person name="Lipzen A."/>
            <person name="Riley R."/>
            <person name="Grigoriev I.V."/>
            <person name="Nagy L.G."/>
        </authorList>
    </citation>
    <scope>NUCLEOTIDE SEQUENCE [LARGE SCALE GENOMIC DNA]</scope>
    <source>
        <strain evidence="2 3">NL-1724</strain>
    </source>
</reference>
<dbReference type="Proteomes" id="UP000320762">
    <property type="component" value="Unassembled WGS sequence"/>
</dbReference>
<comment type="caution">
    <text evidence="2">The sequence shown here is derived from an EMBL/GenBank/DDBJ whole genome shotgun (WGS) entry which is preliminary data.</text>
</comment>
<dbReference type="AlphaFoldDB" id="A0A550C3E0"/>
<feature type="chain" id="PRO_5021965364" description="Ricin B lectin domain-containing protein" evidence="1">
    <location>
        <begin position="20"/>
        <end position="203"/>
    </location>
</feature>
<evidence type="ECO:0008006" key="4">
    <source>
        <dbReference type="Google" id="ProtNLM"/>
    </source>
</evidence>
<evidence type="ECO:0000313" key="2">
    <source>
        <dbReference type="EMBL" id="TRM59304.1"/>
    </source>
</evidence>
<organism evidence="2 3">
    <name type="scientific">Schizophyllum amplum</name>
    <dbReference type="NCBI Taxonomy" id="97359"/>
    <lineage>
        <taxon>Eukaryota</taxon>
        <taxon>Fungi</taxon>
        <taxon>Dikarya</taxon>
        <taxon>Basidiomycota</taxon>
        <taxon>Agaricomycotina</taxon>
        <taxon>Agaricomycetes</taxon>
        <taxon>Agaricomycetidae</taxon>
        <taxon>Agaricales</taxon>
        <taxon>Schizophyllaceae</taxon>
        <taxon>Schizophyllum</taxon>
    </lineage>
</organism>
<keyword evidence="1" id="KW-0732">Signal</keyword>